<dbReference type="Pfam" id="PF11751">
    <property type="entry name" value="PorP_SprF"/>
    <property type="match status" value="1"/>
</dbReference>
<dbReference type="RefSeq" id="WP_157479578.1">
    <property type="nucleotide sequence ID" value="NZ_CP046566.1"/>
</dbReference>
<proteinExistence type="predicted"/>
<evidence type="ECO:0000256" key="1">
    <source>
        <dbReference type="SAM" id="SignalP"/>
    </source>
</evidence>
<dbReference type="NCBIfam" id="TIGR03519">
    <property type="entry name" value="T9SS_PorP_fam"/>
    <property type="match status" value="1"/>
</dbReference>
<evidence type="ECO:0000313" key="3">
    <source>
        <dbReference type="Proteomes" id="UP000426027"/>
    </source>
</evidence>
<keyword evidence="1" id="KW-0732">Signal</keyword>
<dbReference type="InterPro" id="IPR019861">
    <property type="entry name" value="PorP/SprF_Bacteroidetes"/>
</dbReference>
<dbReference type="KEGG" id="fls:GLV81_14905"/>
<keyword evidence="3" id="KW-1185">Reference proteome</keyword>
<gene>
    <name evidence="2" type="ORF">GLV81_14905</name>
</gene>
<name>A0A6I6GL90_9BACT</name>
<dbReference type="EMBL" id="CP046566">
    <property type="protein sequence ID" value="QGW29225.1"/>
    <property type="molecule type" value="Genomic_DNA"/>
</dbReference>
<feature type="chain" id="PRO_5026361334" evidence="1">
    <location>
        <begin position="35"/>
        <end position="350"/>
    </location>
</feature>
<sequence>MQRILQQIEKQRTAIVAVCCSVFSIGLLPHTAQAQDPHFSQFMNNPLLTNPANTGFNPDFDYRIGGSYRNQWWGLPVPYKTMSIWGDVQVMRDRFTNGWLGLGGVLLRDVAGSGNLTSTKAYGSIAWHQELGINSLLSAGFNIGIASKRIDIANFTWENQWNGKFFDANLTSGEAFAYSQIGYLDLQAGLNYAWFPSDKLYVNAGVSMLHLNNPRESFFNDALSNNRVPARYNSFINASIKLNDQWILNPNVYYSYQSGSSELVGGMMAQYNLGEYGEQQVIGGAYLRAGDAAIAMIGMQWKDVRLTVSYDATTSALKQFNNGNGALEFSLIKFGTFSGRTPRASRCPAF</sequence>
<organism evidence="2 3">
    <name type="scientific">Phnomibacter ginsenosidimutans</name>
    <dbReference type="NCBI Taxonomy" id="2676868"/>
    <lineage>
        <taxon>Bacteria</taxon>
        <taxon>Pseudomonadati</taxon>
        <taxon>Bacteroidota</taxon>
        <taxon>Chitinophagia</taxon>
        <taxon>Chitinophagales</taxon>
        <taxon>Chitinophagaceae</taxon>
        <taxon>Phnomibacter</taxon>
    </lineage>
</organism>
<feature type="signal peptide" evidence="1">
    <location>
        <begin position="1"/>
        <end position="34"/>
    </location>
</feature>
<dbReference type="AlphaFoldDB" id="A0A6I6GL90"/>
<dbReference type="Proteomes" id="UP000426027">
    <property type="component" value="Chromosome"/>
</dbReference>
<evidence type="ECO:0000313" key="2">
    <source>
        <dbReference type="EMBL" id="QGW29225.1"/>
    </source>
</evidence>
<protein>
    <submittedName>
        <fullName evidence="2">Type IX secretion system membrane protein PorP/SprF</fullName>
    </submittedName>
</protein>
<reference evidence="2 3" key="1">
    <citation type="submission" date="2019-11" db="EMBL/GenBank/DDBJ databases">
        <authorList>
            <person name="Im W.T."/>
        </authorList>
    </citation>
    <scope>NUCLEOTIDE SEQUENCE [LARGE SCALE GENOMIC DNA]</scope>
    <source>
        <strain evidence="2 3">SB-02</strain>
    </source>
</reference>
<accession>A0A6I6GL90</accession>